<dbReference type="EMBL" id="BAABET010000006">
    <property type="protein sequence ID" value="GAA4317274.1"/>
    <property type="molecule type" value="Genomic_DNA"/>
</dbReference>
<sequence length="139" mass="14355">MQKVPLTSENEKKCIGSYPPVRVEGGGRGAVSQAGAVLLVETVRRSGPDAAISAALEPWRKPRAVHDPGKILLDVALAVALGGDRLADVGMLRAEPAVFGPVASDPTVSRLIGTLATAGSGSWPRCARPVLKYAKMSGS</sequence>
<feature type="domain" description="Transposase DDE" evidence="1">
    <location>
        <begin position="16"/>
        <end position="118"/>
    </location>
</feature>
<reference evidence="3" key="1">
    <citation type="journal article" date="2019" name="Int. J. Syst. Evol. Microbiol.">
        <title>The Global Catalogue of Microorganisms (GCM) 10K type strain sequencing project: providing services to taxonomists for standard genome sequencing and annotation.</title>
        <authorList>
            <consortium name="The Broad Institute Genomics Platform"/>
            <consortium name="The Broad Institute Genome Sequencing Center for Infectious Disease"/>
            <person name="Wu L."/>
            <person name="Ma J."/>
        </authorList>
    </citation>
    <scope>NUCLEOTIDE SEQUENCE [LARGE SCALE GENOMIC DNA]</scope>
    <source>
        <strain evidence="3">JCM 31290</strain>
    </source>
</reference>
<protein>
    <recommendedName>
        <fullName evidence="1">Transposase DDE domain-containing protein</fullName>
    </recommendedName>
</protein>
<evidence type="ECO:0000313" key="3">
    <source>
        <dbReference type="Proteomes" id="UP001501115"/>
    </source>
</evidence>
<accession>A0ABP8G4I6</accession>
<evidence type="ECO:0000259" key="1">
    <source>
        <dbReference type="Pfam" id="PF13701"/>
    </source>
</evidence>
<dbReference type="Proteomes" id="UP001501115">
    <property type="component" value="Unassembled WGS sequence"/>
</dbReference>
<keyword evidence="3" id="KW-1185">Reference proteome</keyword>
<dbReference type="Pfam" id="PF13701">
    <property type="entry name" value="DDE_Tnp_1_4"/>
    <property type="match status" value="1"/>
</dbReference>
<dbReference type="InterPro" id="IPR025668">
    <property type="entry name" value="Tnp_DDE_dom"/>
</dbReference>
<organism evidence="2 3">
    <name type="scientific">Streptomyces venetus</name>
    <dbReference type="NCBI Taxonomy" id="1701086"/>
    <lineage>
        <taxon>Bacteria</taxon>
        <taxon>Bacillati</taxon>
        <taxon>Actinomycetota</taxon>
        <taxon>Actinomycetes</taxon>
        <taxon>Kitasatosporales</taxon>
        <taxon>Streptomycetaceae</taxon>
        <taxon>Streptomyces</taxon>
    </lineage>
</organism>
<gene>
    <name evidence="2" type="ORF">GCM10023086_40130</name>
</gene>
<comment type="caution">
    <text evidence="2">The sequence shown here is derived from an EMBL/GenBank/DDBJ whole genome shotgun (WGS) entry which is preliminary data.</text>
</comment>
<evidence type="ECO:0000313" key="2">
    <source>
        <dbReference type="EMBL" id="GAA4317274.1"/>
    </source>
</evidence>
<proteinExistence type="predicted"/>
<name>A0ABP8G4I6_9ACTN</name>